<reference evidence="1 2" key="1">
    <citation type="submission" date="2020-08" db="EMBL/GenBank/DDBJ databases">
        <title>A Genomic Blueprint of the Chicken Gut Microbiome.</title>
        <authorList>
            <person name="Gilroy R."/>
            <person name="Ravi A."/>
            <person name="Getino M."/>
            <person name="Pursley I."/>
            <person name="Horton D.L."/>
            <person name="Alikhan N.-F."/>
            <person name="Baker D."/>
            <person name="Gharbi K."/>
            <person name="Hall N."/>
            <person name="Watson M."/>
            <person name="Adriaenssens E.M."/>
            <person name="Foster-Nyarko E."/>
            <person name="Jarju S."/>
            <person name="Secka A."/>
            <person name="Antonio M."/>
            <person name="Oren A."/>
            <person name="Chaudhuri R."/>
            <person name="La Ragione R.M."/>
            <person name="Hildebrand F."/>
            <person name="Pallen M.J."/>
        </authorList>
    </citation>
    <scope>NUCLEOTIDE SEQUENCE [LARGE SCALE GENOMIC DNA]</scope>
    <source>
        <strain evidence="1 2">Sa1YVA5</strain>
    </source>
</reference>
<dbReference type="RefSeq" id="WP_191733934.1">
    <property type="nucleotide sequence ID" value="NZ_JACSPR010000007.1"/>
</dbReference>
<dbReference type="EMBL" id="JACSPR010000007">
    <property type="protein sequence ID" value="MBD8030679.1"/>
    <property type="molecule type" value="Genomic_DNA"/>
</dbReference>
<name>A0A8I0LG33_9CORY</name>
<comment type="caution">
    <text evidence="1">The sequence shown here is derived from an EMBL/GenBank/DDBJ whole genome shotgun (WGS) entry which is preliminary data.</text>
</comment>
<accession>A0A8I0LG33</accession>
<dbReference type="Proteomes" id="UP000650224">
    <property type="component" value="Unassembled WGS sequence"/>
</dbReference>
<evidence type="ECO:0000313" key="1">
    <source>
        <dbReference type="EMBL" id="MBD8030679.1"/>
    </source>
</evidence>
<proteinExistence type="predicted"/>
<dbReference type="AlphaFoldDB" id="A0A8I0LG33"/>
<organism evidence="1 2">
    <name type="scientific">Corynebacterium gallinarum</name>
    <dbReference type="NCBI Taxonomy" id="2762214"/>
    <lineage>
        <taxon>Bacteria</taxon>
        <taxon>Bacillati</taxon>
        <taxon>Actinomycetota</taxon>
        <taxon>Actinomycetes</taxon>
        <taxon>Mycobacteriales</taxon>
        <taxon>Corynebacteriaceae</taxon>
        <taxon>Corynebacterium</taxon>
    </lineage>
</organism>
<evidence type="ECO:0000313" key="2">
    <source>
        <dbReference type="Proteomes" id="UP000650224"/>
    </source>
</evidence>
<gene>
    <name evidence="1" type="ORF">H9627_10185</name>
</gene>
<protein>
    <submittedName>
        <fullName evidence="1">Uncharacterized protein</fullName>
    </submittedName>
</protein>
<sequence>MRNINDEITRIERSHDNLWSIREDLHEKFDGLVKPHLVDGVLDAVAAGYEGRINRFHKIFIEKKAMFQLEEMAGVHPDFTVPGAWAARGLTAA</sequence>
<keyword evidence="2" id="KW-1185">Reference proteome</keyword>